<comment type="caution">
    <text evidence="1">The sequence shown here is derived from an EMBL/GenBank/DDBJ whole genome shotgun (WGS) entry which is preliminary data.</text>
</comment>
<gene>
    <name evidence="1" type="ORF">CEXT_75341</name>
</gene>
<proteinExistence type="predicted"/>
<organism evidence="1 2">
    <name type="scientific">Caerostris extrusa</name>
    <name type="common">Bark spider</name>
    <name type="synonym">Caerostris bankana</name>
    <dbReference type="NCBI Taxonomy" id="172846"/>
    <lineage>
        <taxon>Eukaryota</taxon>
        <taxon>Metazoa</taxon>
        <taxon>Ecdysozoa</taxon>
        <taxon>Arthropoda</taxon>
        <taxon>Chelicerata</taxon>
        <taxon>Arachnida</taxon>
        <taxon>Araneae</taxon>
        <taxon>Araneomorphae</taxon>
        <taxon>Entelegynae</taxon>
        <taxon>Araneoidea</taxon>
        <taxon>Araneidae</taxon>
        <taxon>Caerostris</taxon>
    </lineage>
</organism>
<sequence length="91" mass="9991">MEGQGLWKAYGRPRFLGRPYGRPRFFHKVVGITVVDLVVKHLCQQSSRKTKVSAAFENCGGAQPVDSPTDSSALSLLKPSHKVVSDNALCY</sequence>
<evidence type="ECO:0000313" key="1">
    <source>
        <dbReference type="EMBL" id="GIY76926.1"/>
    </source>
</evidence>
<dbReference type="EMBL" id="BPLR01015553">
    <property type="protein sequence ID" value="GIY76926.1"/>
    <property type="molecule type" value="Genomic_DNA"/>
</dbReference>
<dbReference type="AlphaFoldDB" id="A0AAV4W2G2"/>
<evidence type="ECO:0000313" key="2">
    <source>
        <dbReference type="Proteomes" id="UP001054945"/>
    </source>
</evidence>
<accession>A0AAV4W2G2</accession>
<dbReference type="Proteomes" id="UP001054945">
    <property type="component" value="Unassembled WGS sequence"/>
</dbReference>
<name>A0AAV4W2G2_CAEEX</name>
<keyword evidence="2" id="KW-1185">Reference proteome</keyword>
<protein>
    <submittedName>
        <fullName evidence="1">Uncharacterized protein</fullName>
    </submittedName>
</protein>
<reference evidence="1 2" key="1">
    <citation type="submission" date="2021-06" db="EMBL/GenBank/DDBJ databases">
        <title>Caerostris extrusa draft genome.</title>
        <authorList>
            <person name="Kono N."/>
            <person name="Arakawa K."/>
        </authorList>
    </citation>
    <scope>NUCLEOTIDE SEQUENCE [LARGE SCALE GENOMIC DNA]</scope>
</reference>